<evidence type="ECO:0000313" key="5">
    <source>
        <dbReference type="Proteomes" id="UP001487740"/>
    </source>
</evidence>
<dbReference type="AlphaFoldDB" id="A0AAW0U118"/>
<gene>
    <name evidence="4" type="ORF">O3P69_013337</name>
</gene>
<dbReference type="Pfam" id="PF12516">
    <property type="entry name" value="DUF3719"/>
    <property type="match status" value="1"/>
</dbReference>
<comment type="caution">
    <text evidence="4">The sequence shown here is derived from an EMBL/GenBank/DDBJ whole genome shotgun (WGS) entry which is preliminary data.</text>
</comment>
<feature type="region of interest" description="Disordered" evidence="2">
    <location>
        <begin position="371"/>
        <end position="396"/>
    </location>
</feature>
<feature type="region of interest" description="Disordered" evidence="2">
    <location>
        <begin position="615"/>
        <end position="661"/>
    </location>
</feature>
<feature type="compositionally biased region" description="Polar residues" evidence="2">
    <location>
        <begin position="628"/>
        <end position="639"/>
    </location>
</feature>
<evidence type="ECO:0000313" key="4">
    <source>
        <dbReference type="EMBL" id="KAK8393249.1"/>
    </source>
</evidence>
<protein>
    <recommendedName>
        <fullName evidence="3">DUF3719 domain-containing protein</fullName>
    </recommendedName>
</protein>
<feature type="region of interest" description="Disordered" evidence="2">
    <location>
        <begin position="431"/>
        <end position="484"/>
    </location>
</feature>
<feature type="compositionally biased region" description="Polar residues" evidence="2">
    <location>
        <begin position="457"/>
        <end position="472"/>
    </location>
</feature>
<evidence type="ECO:0000256" key="2">
    <source>
        <dbReference type="SAM" id="MobiDB-lite"/>
    </source>
</evidence>
<evidence type="ECO:0000256" key="1">
    <source>
        <dbReference type="ARBA" id="ARBA00008309"/>
    </source>
</evidence>
<reference evidence="4 5" key="1">
    <citation type="submission" date="2023-03" db="EMBL/GenBank/DDBJ databases">
        <title>High-quality genome of Scylla paramamosain provides insights in environmental adaptation.</title>
        <authorList>
            <person name="Zhang L."/>
        </authorList>
    </citation>
    <scope>NUCLEOTIDE SEQUENCE [LARGE SCALE GENOMIC DNA]</scope>
    <source>
        <strain evidence="4">LZ_2023a</strain>
        <tissue evidence="4">Muscle</tissue>
    </source>
</reference>
<feature type="region of interest" description="Disordered" evidence="2">
    <location>
        <begin position="521"/>
        <end position="543"/>
    </location>
</feature>
<proteinExistence type="inferred from homology"/>
<feature type="compositionally biased region" description="Basic and acidic residues" evidence="2">
    <location>
        <begin position="274"/>
        <end position="285"/>
    </location>
</feature>
<sequence length="661" mass="73835">MMMTQDEEDLEEELRCLDIREDHGAEDSDVTPINTPPCTPPILYIKKYPPFKPFEERHKETERHSRLDDFDSRSESSLSWGDDEFEGEATRQVGALFDQLDSLLYKEETPLSPIPYSLETSSSSNSPIFIKNMDHPLGDFQEVISKNAFHNLSRLTSTSESESSFTTDQVIDVEDVTSEIFYDSGRLITHSGPAPHQPSPELQEECLDWVDQFPHFRIRGYQLSSGMLNILDHCLDTEALSQESDYEGEEETIAQDGDFYHLLPLVTCNSANQTKERANPKREAPSSRVCSGSNDPDVLKEQVLIMLFDKLWSSMTGIIEPLLHRYAKYVIEQSVQYSSLSRESSTKGSRVGNQMFNRKASEELVRTKPKFPVPSDALHRPNSGAYGRNHSANRPLSTMRRPLSAANRLQSAASVPDVLQEELEDLLQVSPKVLQSHEDRGRSRTSSASTTRGSSAQSFKSQISLPSLTTPRTPVHRPVSSKTANHLLTPMKVEVLSSGVEQQPASTSSYHSRARFQEKLQHLSRQGTIQETRGDDQELEGEEEASSVWSRHISFLPPISDNSEVASCKQPQSPVMTGESPLLATLSVRGKPLLAAHRPQTHSRRRKHVLGTPIIEKPLSSPPRVLQPVTTPFRGTSALTHPLLGASGQHPSCEGNNSHQR</sequence>
<feature type="compositionally biased region" description="Low complexity" evidence="2">
    <location>
        <begin position="444"/>
        <end position="456"/>
    </location>
</feature>
<dbReference type="PANTHER" id="PTHR31997:SF1">
    <property type="entry name" value="AGAP003710-PA"/>
    <property type="match status" value="1"/>
</dbReference>
<accession>A0AAW0U118</accession>
<evidence type="ECO:0000259" key="3">
    <source>
        <dbReference type="Pfam" id="PF12516"/>
    </source>
</evidence>
<keyword evidence="5" id="KW-1185">Reference proteome</keyword>
<feature type="region of interest" description="Disordered" evidence="2">
    <location>
        <begin position="272"/>
        <end position="293"/>
    </location>
</feature>
<dbReference type="EMBL" id="JARAKH010000021">
    <property type="protein sequence ID" value="KAK8393249.1"/>
    <property type="molecule type" value="Genomic_DNA"/>
</dbReference>
<feature type="region of interest" description="Disordered" evidence="2">
    <location>
        <begin position="55"/>
        <end position="81"/>
    </location>
</feature>
<dbReference type="Proteomes" id="UP001487740">
    <property type="component" value="Unassembled WGS sequence"/>
</dbReference>
<feature type="compositionally biased region" description="Basic and acidic residues" evidence="2">
    <location>
        <begin position="55"/>
        <end position="74"/>
    </location>
</feature>
<dbReference type="InterPro" id="IPR039630">
    <property type="entry name" value="FAM149"/>
</dbReference>
<comment type="similarity">
    <text evidence="1">Belongs to the FAM149 family.</text>
</comment>
<name>A0AAW0U118_SCYPA</name>
<dbReference type="InterPro" id="IPR022194">
    <property type="entry name" value="DUF3719"/>
</dbReference>
<dbReference type="PANTHER" id="PTHR31997">
    <property type="entry name" value="AGAP003710-PA"/>
    <property type="match status" value="1"/>
</dbReference>
<organism evidence="4 5">
    <name type="scientific">Scylla paramamosain</name>
    <name type="common">Mud crab</name>
    <dbReference type="NCBI Taxonomy" id="85552"/>
    <lineage>
        <taxon>Eukaryota</taxon>
        <taxon>Metazoa</taxon>
        <taxon>Ecdysozoa</taxon>
        <taxon>Arthropoda</taxon>
        <taxon>Crustacea</taxon>
        <taxon>Multicrustacea</taxon>
        <taxon>Malacostraca</taxon>
        <taxon>Eumalacostraca</taxon>
        <taxon>Eucarida</taxon>
        <taxon>Decapoda</taxon>
        <taxon>Pleocyemata</taxon>
        <taxon>Brachyura</taxon>
        <taxon>Eubrachyura</taxon>
        <taxon>Portunoidea</taxon>
        <taxon>Portunidae</taxon>
        <taxon>Portuninae</taxon>
        <taxon>Scylla</taxon>
    </lineage>
</organism>
<feature type="domain" description="DUF3719" evidence="3">
    <location>
        <begin position="199"/>
        <end position="223"/>
    </location>
</feature>